<proteinExistence type="predicted"/>
<accession>A0AAI8MKB2</accession>
<reference evidence="1 2" key="1">
    <citation type="journal article" date="2012" name="Microbes Environ.">
        <title>Complete genome sequence of Bradyrhizobium sp. S23321: insights into symbiosis evolution in soil oligotrophs.</title>
        <authorList>
            <person name="Okubo T."/>
            <person name="Tsukui T."/>
            <person name="Maita H."/>
            <person name="Okamoto S."/>
            <person name="Oshima K."/>
            <person name="Fujisawa T."/>
            <person name="Saito A."/>
            <person name="Futamata H."/>
            <person name="Hattori R."/>
            <person name="Shimomura Y."/>
            <person name="Haruta S."/>
            <person name="Morimoto S."/>
            <person name="Wang Y."/>
            <person name="Sakai Y."/>
            <person name="Hattori M."/>
            <person name="Aizawa S."/>
            <person name="Nagashima K.V.P."/>
            <person name="Masuda S."/>
            <person name="Hattori T."/>
            <person name="Yamashita A."/>
            <person name="Bao Z."/>
            <person name="Hayatsu M."/>
            <person name="Kajiya-Kanegae H."/>
            <person name="Yoshinaga I."/>
            <person name="Sakamoto K."/>
            <person name="Toyota K."/>
            <person name="Nakao M."/>
            <person name="Kohara M."/>
            <person name="Anda M."/>
            <person name="Niwa R."/>
            <person name="Jung-Hwan P."/>
            <person name="Sameshima-Saito R."/>
            <person name="Tokuda S."/>
            <person name="Yamamoto S."/>
            <person name="Yamamoto S."/>
            <person name="Yokoyama T."/>
            <person name="Akutsu T."/>
            <person name="Nakamura Y."/>
            <person name="Nakahira-Yanaka Y."/>
            <person name="Takada Hoshino Y."/>
            <person name="Hirakawa H."/>
            <person name="Mitsui H."/>
            <person name="Terasawa K."/>
            <person name="Itakura M."/>
            <person name="Sato S."/>
            <person name="Ikeda-Ohtsubo W."/>
            <person name="Sakakura N."/>
            <person name="Kaminuma E."/>
            <person name="Minamisawa K."/>
        </authorList>
    </citation>
    <scope>NUCLEOTIDE SEQUENCE [LARGE SCALE GENOMIC DNA]</scope>
    <source>
        <strain evidence="1 2">S23321</strain>
    </source>
</reference>
<organism evidence="1 2">
    <name type="scientific">Bradyrhizobium cosmicum</name>
    <dbReference type="NCBI Taxonomy" id="1404864"/>
    <lineage>
        <taxon>Bacteria</taxon>
        <taxon>Pseudomonadati</taxon>
        <taxon>Pseudomonadota</taxon>
        <taxon>Alphaproteobacteria</taxon>
        <taxon>Hyphomicrobiales</taxon>
        <taxon>Nitrobacteraceae</taxon>
        <taxon>Bradyrhizobium</taxon>
    </lineage>
</organism>
<gene>
    <name evidence="1" type="ORF">S23_68330</name>
</gene>
<sequence>MRRLRLDPAAIGAEGTLTISLALSDPRSPADLALSSDVRPLGIGLERIWLDGGAAASRRR</sequence>
<keyword evidence="2" id="KW-1185">Reference proteome</keyword>
<name>A0AAI8MKB2_9BRAD</name>
<dbReference type="AlphaFoldDB" id="A0AAI8MKB2"/>
<evidence type="ECO:0000313" key="1">
    <source>
        <dbReference type="EMBL" id="BAL80009.1"/>
    </source>
</evidence>
<dbReference type="RefSeq" id="WP_015689264.1">
    <property type="nucleotide sequence ID" value="NC_017082.1"/>
</dbReference>
<dbReference type="KEGG" id="brs:S23_68330"/>
<protein>
    <submittedName>
        <fullName evidence="1">Uncharacterized protein</fullName>
    </submittedName>
</protein>
<dbReference type="Proteomes" id="UP000007886">
    <property type="component" value="Chromosome"/>
</dbReference>
<dbReference type="EMBL" id="AP012279">
    <property type="protein sequence ID" value="BAL80009.1"/>
    <property type="molecule type" value="Genomic_DNA"/>
</dbReference>
<evidence type="ECO:0000313" key="2">
    <source>
        <dbReference type="Proteomes" id="UP000007886"/>
    </source>
</evidence>